<accession>A0ACC3N1H1</accession>
<organism evidence="1 2">
    <name type="scientific">Vermiconidia calcicola</name>
    <dbReference type="NCBI Taxonomy" id="1690605"/>
    <lineage>
        <taxon>Eukaryota</taxon>
        <taxon>Fungi</taxon>
        <taxon>Dikarya</taxon>
        <taxon>Ascomycota</taxon>
        <taxon>Pezizomycotina</taxon>
        <taxon>Dothideomycetes</taxon>
        <taxon>Dothideomycetidae</taxon>
        <taxon>Mycosphaerellales</taxon>
        <taxon>Extremaceae</taxon>
        <taxon>Vermiconidia</taxon>
    </lineage>
</organism>
<comment type="caution">
    <text evidence="1">The sequence shown here is derived from an EMBL/GenBank/DDBJ whole genome shotgun (WGS) entry which is preliminary data.</text>
</comment>
<gene>
    <name evidence="1" type="ORF">LTR37_012110</name>
</gene>
<reference evidence="1" key="1">
    <citation type="submission" date="2023-07" db="EMBL/GenBank/DDBJ databases">
        <title>Black Yeasts Isolated from many extreme environments.</title>
        <authorList>
            <person name="Coleine C."/>
            <person name="Stajich J.E."/>
            <person name="Selbmann L."/>
        </authorList>
    </citation>
    <scope>NUCLEOTIDE SEQUENCE</scope>
    <source>
        <strain evidence="1">CCFEE 5714</strain>
    </source>
</reference>
<proteinExistence type="predicted"/>
<keyword evidence="2" id="KW-1185">Reference proteome</keyword>
<evidence type="ECO:0000313" key="1">
    <source>
        <dbReference type="EMBL" id="KAK3707468.1"/>
    </source>
</evidence>
<evidence type="ECO:0000313" key="2">
    <source>
        <dbReference type="Proteomes" id="UP001281147"/>
    </source>
</evidence>
<dbReference type="Proteomes" id="UP001281147">
    <property type="component" value="Unassembled WGS sequence"/>
</dbReference>
<dbReference type="EMBL" id="JAUTXU010000110">
    <property type="protein sequence ID" value="KAK3707468.1"/>
    <property type="molecule type" value="Genomic_DNA"/>
</dbReference>
<name>A0ACC3N1H1_9PEZI</name>
<protein>
    <submittedName>
        <fullName evidence="1">Uncharacterized protein</fullName>
    </submittedName>
</protein>
<sequence length="680" mass="74008">MDGNASSQLQAQAASFEEFRRNDFQHVEAKRGDASTYSAQQSAHVYQYPSNGLGAMLLTPAEVRNLGMSGYQGYCFQHQKEATMLGDAQDPRNVQEHAQLAGSPDPFNRNNPVIGRTVGLTEVQHIPATALNDRSHLNGGAAGSRGPTVASDSQSNSKTVRKTPAARATSNNEASDKAKEVAAALTQAGRSLVKVPTGNFSLKYRTFEEAEARIYRRIPLEIANDNVAYVESYRGYYIRELTRAILSLDYCEAPRSGPNAKTVTPGEARDWIRWQKVQLKKVRQARSIPTALDDAEARSVLIYHGVLDVNTRGSYPTTLKVDDGLKCRERLETIISGIQDYAIVRADILGEPNIERLTAAPKHYVERKQANFWVNFKKKEKASAVDQEEHSNSEEEDDDDDDNDIPVEELKVDNPLMKVRFSEKELKDGRAFRNVQLKEAKKAEGDPGGMSERKATRASRAPASNTDDSEDVSRSSEDPQGVERTTVSHGLERDGQPSSGPASSNGPYSGRPAQYTNYQASPAGHEGMTPVAGFHGLAPTPLRPVAPSRPHDNFATGFEPRTSAPNLHNHGSYDMPTMNTPSYPYAAPAPTHPPGFRQVDDASLSTAGGMIGMGGFIYTGNTGNSTVGNPSAPPTYTSVPLAGTQASSGQKRPSTQGQAKPAKRMKFHAMEPQDYNNETA</sequence>